<evidence type="ECO:0000313" key="1">
    <source>
        <dbReference type="EMBL" id="TGO91314.1"/>
    </source>
</evidence>
<comment type="caution">
    <text evidence="1">The sequence shown here is derived from an EMBL/GenBank/DDBJ whole genome shotgun (WGS) entry which is preliminary data.</text>
</comment>
<reference evidence="1 2" key="1">
    <citation type="submission" date="2017-12" db="EMBL/GenBank/DDBJ databases">
        <title>Comparative genomics of Botrytis spp.</title>
        <authorList>
            <person name="Valero-Jimenez C.A."/>
            <person name="Tapia P."/>
            <person name="Veloso J."/>
            <person name="Silva-Moreno E."/>
            <person name="Staats M."/>
            <person name="Valdes J.H."/>
            <person name="Van Kan J.A.L."/>
        </authorList>
    </citation>
    <scope>NUCLEOTIDE SEQUENCE [LARGE SCALE GENOMIC DNA]</scope>
    <source>
        <strain evidence="1 2">MUCL3349</strain>
    </source>
</reference>
<dbReference type="EMBL" id="PQXO01000031">
    <property type="protein sequence ID" value="TGO91314.1"/>
    <property type="molecule type" value="Genomic_DNA"/>
</dbReference>
<accession>A0A4Z1L3B8</accession>
<dbReference type="AlphaFoldDB" id="A0A4Z1L3B8"/>
<evidence type="ECO:0000313" key="2">
    <source>
        <dbReference type="Proteomes" id="UP000297280"/>
    </source>
</evidence>
<gene>
    <name evidence="1" type="ORF">BPOR_0031g00030</name>
</gene>
<name>A0A4Z1L3B8_9HELO</name>
<protein>
    <submittedName>
        <fullName evidence="1">Uncharacterized protein</fullName>
    </submittedName>
</protein>
<keyword evidence="2" id="KW-1185">Reference proteome</keyword>
<sequence>MPDRKSNQFSHHTKAHELLSNSLEENLENLYINLEEARIFVEARVRVRGKGNKVLVHVRCFVLRVETRRGETG</sequence>
<dbReference type="Proteomes" id="UP000297280">
    <property type="component" value="Unassembled WGS sequence"/>
</dbReference>
<organism evidence="1 2">
    <name type="scientific">Botrytis porri</name>
    <dbReference type="NCBI Taxonomy" id="87229"/>
    <lineage>
        <taxon>Eukaryota</taxon>
        <taxon>Fungi</taxon>
        <taxon>Dikarya</taxon>
        <taxon>Ascomycota</taxon>
        <taxon>Pezizomycotina</taxon>
        <taxon>Leotiomycetes</taxon>
        <taxon>Helotiales</taxon>
        <taxon>Sclerotiniaceae</taxon>
        <taxon>Botrytis</taxon>
    </lineage>
</organism>
<proteinExistence type="predicted"/>